<sequence>MCSNNAQSYVFSTGNDLFRTLQLQKTANHPLFATKKASIFSFFHKNSDTVLANPILDKNDVVIIQLKTL</sequence>
<protein>
    <submittedName>
        <fullName evidence="1">Uncharacterized protein</fullName>
    </submittedName>
</protein>
<dbReference type="HOGENOM" id="CLU_2772513_0_0_10"/>
<evidence type="ECO:0000313" key="2">
    <source>
        <dbReference type="Proteomes" id="UP000003460"/>
    </source>
</evidence>
<dbReference type="AlphaFoldDB" id="C9LGZ2"/>
<dbReference type="GeneID" id="84577489"/>
<evidence type="ECO:0000313" key="1">
    <source>
        <dbReference type="EMBL" id="EEX71950.1"/>
    </source>
</evidence>
<name>C9LGZ2_9BACT</name>
<dbReference type="Proteomes" id="UP000003460">
    <property type="component" value="Unassembled WGS sequence"/>
</dbReference>
<accession>C9LGZ2</accession>
<dbReference type="EMBL" id="ACIJ02000018">
    <property type="protein sequence ID" value="EEX71950.1"/>
    <property type="molecule type" value="Genomic_DNA"/>
</dbReference>
<gene>
    <name evidence="1" type="ORF">GCWU000325_01493</name>
</gene>
<comment type="caution">
    <text evidence="1">The sequence shown here is derived from an EMBL/GenBank/DDBJ whole genome shotgun (WGS) entry which is preliminary data.</text>
</comment>
<dbReference type="STRING" id="626522.GCWU000325_01493"/>
<proteinExistence type="predicted"/>
<organism evidence="1 2">
    <name type="scientific">Alloprevotella tannerae ATCC 51259</name>
    <dbReference type="NCBI Taxonomy" id="626522"/>
    <lineage>
        <taxon>Bacteria</taxon>
        <taxon>Pseudomonadati</taxon>
        <taxon>Bacteroidota</taxon>
        <taxon>Bacteroidia</taxon>
        <taxon>Bacteroidales</taxon>
        <taxon>Prevotellaceae</taxon>
        <taxon>Alloprevotella</taxon>
    </lineage>
</organism>
<keyword evidence="2" id="KW-1185">Reference proteome</keyword>
<reference evidence="1" key="1">
    <citation type="submission" date="2009-09" db="EMBL/GenBank/DDBJ databases">
        <authorList>
            <person name="Weinstock G."/>
            <person name="Sodergren E."/>
            <person name="Clifton S."/>
            <person name="Fulton L."/>
            <person name="Fulton B."/>
            <person name="Courtney L."/>
            <person name="Fronick C."/>
            <person name="Harrison M."/>
            <person name="Strong C."/>
            <person name="Farmer C."/>
            <person name="Delahaunty K."/>
            <person name="Markovic C."/>
            <person name="Hall O."/>
            <person name="Minx P."/>
            <person name="Tomlinson C."/>
            <person name="Mitreva M."/>
            <person name="Nelson J."/>
            <person name="Hou S."/>
            <person name="Wollam A."/>
            <person name="Pepin K.H."/>
            <person name="Johnson M."/>
            <person name="Bhonagiri V."/>
            <person name="Nash W.E."/>
            <person name="Warren W."/>
            <person name="Chinwalla A."/>
            <person name="Mardis E.R."/>
            <person name="Wilson R.K."/>
        </authorList>
    </citation>
    <scope>NUCLEOTIDE SEQUENCE [LARGE SCALE GENOMIC DNA]</scope>
    <source>
        <strain evidence="1">ATCC 51259</strain>
    </source>
</reference>
<dbReference type="RefSeq" id="WP_006255261.1">
    <property type="nucleotide sequence ID" value="NZ_GG700642.1"/>
</dbReference>